<evidence type="ECO:0000313" key="2">
    <source>
        <dbReference type="EMBL" id="SFF38156.1"/>
    </source>
</evidence>
<keyword evidence="3" id="KW-1185">Reference proteome</keyword>
<sequence>MKRVLILFSGLGLAVFSCQSDQPVTPLRTTSPQNTWVTIDLNIDYSIQFPADSYQGKGYTLYQGKGNTSGTPTNVSDIPTSINRKDQQANLYATFCNPNAYPCRLIQYGQALASPLPKSVPYLNSKGESSLLDHTIGFTKGGNLIGILYYTNDPTLTLLPYRGQLYLLSNSSGSFEFAGRAIFSETTKQELFDILSTLSPK</sequence>
<protein>
    <recommendedName>
        <fullName evidence="4">Lipoprotein</fullName>
    </recommendedName>
</protein>
<proteinExistence type="predicted"/>
<dbReference type="EMBL" id="FOLQ01000059">
    <property type="protein sequence ID" value="SFF38156.1"/>
    <property type="molecule type" value="Genomic_DNA"/>
</dbReference>
<dbReference type="Proteomes" id="UP000198598">
    <property type="component" value="Unassembled WGS sequence"/>
</dbReference>
<reference evidence="2 3" key="1">
    <citation type="submission" date="2016-10" db="EMBL/GenBank/DDBJ databases">
        <authorList>
            <person name="de Groot N.N."/>
        </authorList>
    </citation>
    <scope>NUCLEOTIDE SEQUENCE [LARGE SCALE GENOMIC DNA]</scope>
    <source>
        <strain evidence="2 3">DSM 26130</strain>
    </source>
</reference>
<accession>A0A1I2IBD6</accession>
<evidence type="ECO:0000256" key="1">
    <source>
        <dbReference type="SAM" id="SignalP"/>
    </source>
</evidence>
<dbReference type="PROSITE" id="PS51257">
    <property type="entry name" value="PROKAR_LIPOPROTEIN"/>
    <property type="match status" value="1"/>
</dbReference>
<feature type="signal peptide" evidence="1">
    <location>
        <begin position="1"/>
        <end position="20"/>
    </location>
</feature>
<feature type="chain" id="PRO_5011641226" description="Lipoprotein" evidence="1">
    <location>
        <begin position="21"/>
        <end position="201"/>
    </location>
</feature>
<dbReference type="STRING" id="662367.SAMN05216167_1596"/>
<evidence type="ECO:0008006" key="4">
    <source>
        <dbReference type="Google" id="ProtNLM"/>
    </source>
</evidence>
<gene>
    <name evidence="2" type="ORF">SAMN05216167_1596</name>
</gene>
<evidence type="ECO:0000313" key="3">
    <source>
        <dbReference type="Proteomes" id="UP000198598"/>
    </source>
</evidence>
<name>A0A1I2IBD6_9BACT</name>
<organism evidence="2 3">
    <name type="scientific">Spirosoma endophyticum</name>
    <dbReference type="NCBI Taxonomy" id="662367"/>
    <lineage>
        <taxon>Bacteria</taxon>
        <taxon>Pseudomonadati</taxon>
        <taxon>Bacteroidota</taxon>
        <taxon>Cytophagia</taxon>
        <taxon>Cytophagales</taxon>
        <taxon>Cytophagaceae</taxon>
        <taxon>Spirosoma</taxon>
    </lineage>
</organism>
<keyword evidence="1" id="KW-0732">Signal</keyword>
<dbReference type="AlphaFoldDB" id="A0A1I2IBD6"/>